<reference evidence="1" key="1">
    <citation type="submission" date="2023-08" db="EMBL/GenBank/DDBJ databases">
        <title>Emergence of clinically-relevant ST2 carbapenem-resistant Acinetobacter baumannii strains in hospital sewages in Zhejiang, East of China.</title>
        <authorList>
            <person name="Kaichao C."/>
            <person name="Zhang R."/>
        </authorList>
    </citation>
    <scope>NUCLEOTIDE SEQUENCE</scope>
    <source>
        <strain evidence="1">M-SY-60</strain>
    </source>
</reference>
<dbReference type="InterPro" id="IPR022385">
    <property type="entry name" value="Rhs_assc_core"/>
</dbReference>
<organism evidence="1 2">
    <name type="scientific">Acinetobacter gerneri</name>
    <dbReference type="NCBI Taxonomy" id="202952"/>
    <lineage>
        <taxon>Bacteria</taxon>
        <taxon>Pseudomonadati</taxon>
        <taxon>Pseudomonadota</taxon>
        <taxon>Gammaproteobacteria</taxon>
        <taxon>Moraxellales</taxon>
        <taxon>Moraxellaceae</taxon>
        <taxon>Acinetobacter</taxon>
    </lineage>
</organism>
<comment type="caution">
    <text evidence="1">The sequence shown here is derived from an EMBL/GenBank/DDBJ whole genome shotgun (WGS) entry which is preliminary data.</text>
</comment>
<name>A0AAW8JJS2_9GAMM</name>
<sequence>MGRFISKDPIRLLGGYNIYAYAPNPIGWIDPYGLERIKSPKTIRYSQTGYSPCFGNGGNVNGLAHRLTADPSYAKQVDPIRLVRFNDLPKNVQSKLLEQGAKSNMVFSLDNRRLAAAKQAKVGVNTRWATPEEIQNEATLRRFSTNDAGKSICHN</sequence>
<dbReference type="NCBIfam" id="TIGR03696">
    <property type="entry name" value="Rhs_assc_core"/>
    <property type="match status" value="1"/>
</dbReference>
<dbReference type="AlphaFoldDB" id="A0AAW8JJS2"/>
<dbReference type="Gene3D" id="2.180.10.10">
    <property type="entry name" value="RHS repeat-associated core"/>
    <property type="match status" value="1"/>
</dbReference>
<dbReference type="EMBL" id="JAVIDA010000027">
    <property type="protein sequence ID" value="MDQ9072847.1"/>
    <property type="molecule type" value="Genomic_DNA"/>
</dbReference>
<protein>
    <submittedName>
        <fullName evidence="1">RHS repeat-associated core domain-containing protein</fullName>
    </submittedName>
</protein>
<accession>A0AAW8JJS2</accession>
<proteinExistence type="predicted"/>
<evidence type="ECO:0000313" key="1">
    <source>
        <dbReference type="EMBL" id="MDQ9072847.1"/>
    </source>
</evidence>
<dbReference type="Proteomes" id="UP001243195">
    <property type="component" value="Unassembled WGS sequence"/>
</dbReference>
<gene>
    <name evidence="1" type="ORF">RFH51_15415</name>
</gene>
<evidence type="ECO:0000313" key="2">
    <source>
        <dbReference type="Proteomes" id="UP001243195"/>
    </source>
</evidence>